<dbReference type="GO" id="GO:0005576">
    <property type="term" value="C:extracellular region"/>
    <property type="evidence" value="ECO:0007669"/>
    <property type="project" value="UniProtKB-SubCell"/>
</dbReference>
<dbReference type="AlphaFoldDB" id="A0A270BMT4"/>
<evidence type="ECO:0000256" key="3">
    <source>
        <dbReference type="SAM" id="MobiDB-lite"/>
    </source>
</evidence>
<dbReference type="SUPFAM" id="SSF101898">
    <property type="entry name" value="NHL repeat"/>
    <property type="match status" value="1"/>
</dbReference>
<proteinExistence type="predicted"/>
<reference evidence="4 5" key="1">
    <citation type="submission" date="2017-04" db="EMBL/GenBank/DDBJ databases">
        <title>Kefir bacterial isolates.</title>
        <authorList>
            <person name="Kim Y."/>
            <person name="Blasche S."/>
            <person name="Patil K.R."/>
        </authorList>
    </citation>
    <scope>NUCLEOTIDE SEQUENCE [LARGE SCALE GENOMIC DNA]</scope>
    <source>
        <strain evidence="4 5">KR-2</strain>
    </source>
</reference>
<accession>A0A270BMT4</accession>
<dbReference type="Pfam" id="PF03022">
    <property type="entry name" value="MRJP"/>
    <property type="match status" value="1"/>
</dbReference>
<evidence type="ECO:0000256" key="1">
    <source>
        <dbReference type="ARBA" id="ARBA00004613"/>
    </source>
</evidence>
<comment type="caution">
    <text evidence="4">The sequence shown here is derived from an EMBL/GenBank/DDBJ whole genome shotgun (WGS) entry which is preliminary data.</text>
</comment>
<name>A0A270BMT4_9PROT</name>
<organism evidence="4 5">
    <name type="scientific">Acetobacter syzygii</name>
    <dbReference type="NCBI Taxonomy" id="146476"/>
    <lineage>
        <taxon>Bacteria</taxon>
        <taxon>Pseudomonadati</taxon>
        <taxon>Pseudomonadota</taxon>
        <taxon>Alphaproteobacteria</taxon>
        <taxon>Acetobacterales</taxon>
        <taxon>Acetobacteraceae</taxon>
        <taxon>Acetobacter</taxon>
    </lineage>
</organism>
<gene>
    <name evidence="4" type="ORF">B9K05_07035</name>
</gene>
<evidence type="ECO:0000313" key="5">
    <source>
        <dbReference type="Proteomes" id="UP000216033"/>
    </source>
</evidence>
<dbReference type="STRING" id="1231343.Absy_003_066"/>
<keyword evidence="5" id="KW-1185">Reference proteome</keyword>
<dbReference type="InterPro" id="IPR011042">
    <property type="entry name" value="6-blade_b-propeller_TolB-like"/>
</dbReference>
<sequence>MLLACSGQPLRSSTAQPPCAEGVCTTAPSGRNSGTHSSAFALSTGSLPRMTVPKLRPFSLRHATFGLLAGLLALPLGSSPSWALHMPKVAELPASALQPFMQSNTQIWDAVLVLPDGRMLLEAPAWLGNTGPQLFVRSTSGELAPWPDAQWNTPQGDADKRFIALGGLTRTADGHIWVLDSGVPNRKKPATAAPKLVEIDPTDNKVLRVVPVAPQALRPTSILSGIAVHGNTAYVPDSGVAGLLVIDIPSATAKRFLDHHPDLIASRPIVTPEGPVRDSTGHYAAVDASMVAVSPDGSWLVLQAPGQYLSRVSTAIFTDPDITPAAFEESVTQWFKTPSLGGMTIDNDGTLYWSDITTSSILSYTTGRVPRRLITDPRLQWPTTPGLDGHGHLFVSASQINHSTAFGAPAPSIRWPITIYELTLPTTPPQH</sequence>
<dbReference type="EMBL" id="NDFP01000005">
    <property type="protein sequence ID" value="PAL26312.1"/>
    <property type="molecule type" value="Genomic_DNA"/>
</dbReference>
<dbReference type="InterPro" id="IPR017996">
    <property type="entry name" value="MRJP/yellow-related"/>
</dbReference>
<protein>
    <submittedName>
        <fullName evidence="4">Gluconolactonase</fullName>
    </submittedName>
</protein>
<keyword evidence="2" id="KW-0964">Secreted</keyword>
<dbReference type="Gene3D" id="2.120.10.30">
    <property type="entry name" value="TolB, C-terminal domain"/>
    <property type="match status" value="1"/>
</dbReference>
<comment type="subcellular location">
    <subcellularLocation>
        <location evidence="1">Secreted</location>
    </subcellularLocation>
</comment>
<evidence type="ECO:0000313" key="4">
    <source>
        <dbReference type="EMBL" id="PAL26312.1"/>
    </source>
</evidence>
<evidence type="ECO:0000256" key="2">
    <source>
        <dbReference type="ARBA" id="ARBA00022525"/>
    </source>
</evidence>
<feature type="region of interest" description="Disordered" evidence="3">
    <location>
        <begin position="1"/>
        <end position="21"/>
    </location>
</feature>
<dbReference type="Proteomes" id="UP000216033">
    <property type="component" value="Unassembled WGS sequence"/>
</dbReference>